<dbReference type="SUPFAM" id="SSF48452">
    <property type="entry name" value="TPR-like"/>
    <property type="match status" value="1"/>
</dbReference>
<reference evidence="7 8" key="1">
    <citation type="submission" date="2017-10" db="EMBL/GenBank/DDBJ databases">
        <title>Comparative genomics between pathogenic Norcardia.</title>
        <authorList>
            <person name="Zeng L."/>
        </authorList>
    </citation>
    <scope>NUCLEOTIDE SEQUENCE [LARGE SCALE GENOMIC DNA]</scope>
    <source>
        <strain evidence="7 8">NC_YFY_NT001</strain>
    </source>
</reference>
<dbReference type="PANTHER" id="PTHR35807">
    <property type="entry name" value="TRANSCRIPTIONAL REGULATOR REDD-RELATED"/>
    <property type="match status" value="1"/>
</dbReference>
<keyword evidence="4" id="KW-0804">Transcription</keyword>
<dbReference type="Gene3D" id="1.10.10.10">
    <property type="entry name" value="Winged helix-like DNA-binding domain superfamily/Winged helix DNA-binding domain"/>
    <property type="match status" value="1"/>
</dbReference>
<dbReference type="RefSeq" id="WP_098693617.1">
    <property type="nucleotide sequence ID" value="NZ_CP023778.1"/>
</dbReference>
<evidence type="ECO:0000259" key="5">
    <source>
        <dbReference type="SMART" id="SM00862"/>
    </source>
</evidence>
<sequence>MSGRLEVGVLGPLRATVGGAEAPLAGTKLRSMVALLALDSERFLRRDELIEELGLADTTKDAVNALHAHVARLRRWLHENGCDTGAIETVGSGYRLAVDRSAVDAHRFTDGVTHALAVARRDAPGGLAVPSVVATMLEDALSQWRGAPLVDVADGPRAAAAADELRRLRTSAREVLLDAWLATARPRDVALAAPAFIEDDPLDERLREQFILALQHLGRHAEAVAAYRSADHVFRTELGISPGPGLRTLLHTPPGLHLVGAPR</sequence>
<dbReference type="SMART" id="SM01043">
    <property type="entry name" value="BTAD"/>
    <property type="match status" value="1"/>
</dbReference>
<dbReference type="AlphaFoldDB" id="A0A291RGJ5"/>
<dbReference type="InterPro" id="IPR016032">
    <property type="entry name" value="Sig_transdc_resp-reg_C-effctor"/>
</dbReference>
<dbReference type="SUPFAM" id="SSF46894">
    <property type="entry name" value="C-terminal effector domain of the bipartite response regulators"/>
    <property type="match status" value="1"/>
</dbReference>
<comment type="similarity">
    <text evidence="1">Belongs to the AfsR/DnrI/RedD regulatory family.</text>
</comment>
<dbReference type="InterPro" id="IPR005158">
    <property type="entry name" value="BTAD"/>
</dbReference>
<dbReference type="KEGG" id="ntp:CRH09_09570"/>
<dbReference type="Pfam" id="PF03704">
    <property type="entry name" value="BTAD"/>
    <property type="match status" value="1"/>
</dbReference>
<feature type="domain" description="OmpR/PhoB-type" evidence="5">
    <location>
        <begin position="19"/>
        <end position="96"/>
    </location>
</feature>
<dbReference type="Pfam" id="PF00486">
    <property type="entry name" value="Trans_reg_C"/>
    <property type="match status" value="1"/>
</dbReference>
<evidence type="ECO:0000256" key="3">
    <source>
        <dbReference type="ARBA" id="ARBA00023125"/>
    </source>
</evidence>
<organism evidence="7 8">
    <name type="scientific">Nocardia terpenica</name>
    <dbReference type="NCBI Taxonomy" id="455432"/>
    <lineage>
        <taxon>Bacteria</taxon>
        <taxon>Bacillati</taxon>
        <taxon>Actinomycetota</taxon>
        <taxon>Actinomycetes</taxon>
        <taxon>Mycobacteriales</taxon>
        <taxon>Nocardiaceae</taxon>
        <taxon>Nocardia</taxon>
    </lineage>
</organism>
<keyword evidence="2" id="KW-0805">Transcription regulation</keyword>
<dbReference type="InterPro" id="IPR051677">
    <property type="entry name" value="AfsR-DnrI-RedD_regulator"/>
</dbReference>
<dbReference type="GO" id="GO:0000160">
    <property type="term" value="P:phosphorelay signal transduction system"/>
    <property type="evidence" value="ECO:0007669"/>
    <property type="project" value="InterPro"/>
</dbReference>
<evidence type="ECO:0000313" key="7">
    <source>
        <dbReference type="EMBL" id="ATL66419.1"/>
    </source>
</evidence>
<dbReference type="EMBL" id="CP023778">
    <property type="protein sequence ID" value="ATL66419.1"/>
    <property type="molecule type" value="Genomic_DNA"/>
</dbReference>
<evidence type="ECO:0000256" key="1">
    <source>
        <dbReference type="ARBA" id="ARBA00005820"/>
    </source>
</evidence>
<dbReference type="PANTHER" id="PTHR35807:SF1">
    <property type="entry name" value="TRANSCRIPTIONAL REGULATOR REDD"/>
    <property type="match status" value="1"/>
</dbReference>
<dbReference type="GeneID" id="88357656"/>
<dbReference type="Gene3D" id="1.25.40.10">
    <property type="entry name" value="Tetratricopeptide repeat domain"/>
    <property type="match status" value="1"/>
</dbReference>
<dbReference type="GO" id="GO:0003677">
    <property type="term" value="F:DNA binding"/>
    <property type="evidence" value="ECO:0007669"/>
    <property type="project" value="UniProtKB-KW"/>
</dbReference>
<dbReference type="InterPro" id="IPR036388">
    <property type="entry name" value="WH-like_DNA-bd_sf"/>
</dbReference>
<gene>
    <name evidence="7" type="ORF">CRH09_09570</name>
</gene>
<accession>A0A291RGJ5</accession>
<keyword evidence="3" id="KW-0238">DNA-binding</keyword>
<proteinExistence type="inferred from homology"/>
<dbReference type="InterPro" id="IPR011990">
    <property type="entry name" value="TPR-like_helical_dom_sf"/>
</dbReference>
<dbReference type="CDD" id="cd15831">
    <property type="entry name" value="BTAD"/>
    <property type="match status" value="1"/>
</dbReference>
<evidence type="ECO:0000256" key="4">
    <source>
        <dbReference type="ARBA" id="ARBA00023163"/>
    </source>
</evidence>
<feature type="domain" description="Bacterial transcriptional activator" evidence="6">
    <location>
        <begin position="103"/>
        <end position="254"/>
    </location>
</feature>
<evidence type="ECO:0000259" key="6">
    <source>
        <dbReference type="SMART" id="SM01043"/>
    </source>
</evidence>
<dbReference type="GO" id="GO:0006355">
    <property type="term" value="P:regulation of DNA-templated transcription"/>
    <property type="evidence" value="ECO:0007669"/>
    <property type="project" value="InterPro"/>
</dbReference>
<protein>
    <submittedName>
        <fullName evidence="7">Regulator</fullName>
    </submittedName>
</protein>
<dbReference type="SMART" id="SM00862">
    <property type="entry name" value="Trans_reg_C"/>
    <property type="match status" value="1"/>
</dbReference>
<evidence type="ECO:0000256" key="2">
    <source>
        <dbReference type="ARBA" id="ARBA00023015"/>
    </source>
</evidence>
<evidence type="ECO:0000313" key="8">
    <source>
        <dbReference type="Proteomes" id="UP000221961"/>
    </source>
</evidence>
<dbReference type="Proteomes" id="UP000221961">
    <property type="component" value="Chromosome"/>
</dbReference>
<name>A0A291RGJ5_9NOCA</name>
<dbReference type="InterPro" id="IPR001867">
    <property type="entry name" value="OmpR/PhoB-type_DNA-bd"/>
</dbReference>